<dbReference type="EMBL" id="NMWT01000032">
    <property type="protein sequence ID" value="PLS26083.1"/>
    <property type="molecule type" value="Genomic_DNA"/>
</dbReference>
<reference evidence="2 3" key="1">
    <citation type="submission" date="2017-07" db="EMBL/GenBank/DDBJ databases">
        <title>Bifidobacterium novel species.</title>
        <authorList>
            <person name="Lugli G.A."/>
            <person name="Milani C."/>
            <person name="Duranti S."/>
            <person name="Mangifesta M."/>
        </authorList>
    </citation>
    <scope>NUCLEOTIDE SEQUENCE [LARGE SCALE GENOMIC DNA]</scope>
    <source>
        <strain evidence="2 3">77</strain>
    </source>
</reference>
<name>A0A2N5IVV2_9BIFI</name>
<accession>A0A2N5IVV2</accession>
<gene>
    <name evidence="2" type="ORF">Uis4E_2140</name>
</gene>
<proteinExistence type="predicted"/>
<organism evidence="2 3">
    <name type="scientific">Bifidobacterium parmae</name>
    <dbReference type="NCBI Taxonomy" id="361854"/>
    <lineage>
        <taxon>Bacteria</taxon>
        <taxon>Bacillati</taxon>
        <taxon>Actinomycetota</taxon>
        <taxon>Actinomycetes</taxon>
        <taxon>Bifidobacteriales</taxon>
        <taxon>Bifidobacteriaceae</taxon>
        <taxon>Bifidobacterium</taxon>
    </lineage>
</organism>
<dbReference type="Proteomes" id="UP000235034">
    <property type="component" value="Unassembled WGS sequence"/>
</dbReference>
<dbReference type="RefSeq" id="WP_165784971.1">
    <property type="nucleotide sequence ID" value="NZ_NMWT01000032.1"/>
</dbReference>
<evidence type="ECO:0000256" key="1">
    <source>
        <dbReference type="SAM" id="MobiDB-lite"/>
    </source>
</evidence>
<feature type="non-terminal residue" evidence="2">
    <location>
        <position position="1"/>
    </location>
</feature>
<feature type="compositionally biased region" description="Gly residues" evidence="1">
    <location>
        <begin position="119"/>
        <end position="132"/>
    </location>
</feature>
<evidence type="ECO:0000313" key="2">
    <source>
        <dbReference type="EMBL" id="PLS26083.1"/>
    </source>
</evidence>
<evidence type="ECO:0000313" key="3">
    <source>
        <dbReference type="Proteomes" id="UP000235034"/>
    </source>
</evidence>
<keyword evidence="3" id="KW-1185">Reference proteome</keyword>
<comment type="caution">
    <text evidence="2">The sequence shown here is derived from an EMBL/GenBank/DDBJ whole genome shotgun (WGS) entry which is preliminary data.</text>
</comment>
<sequence>DTGDVIAWDIGETDKTSGNDTGKPTLTMVRRWSAPDGGAVDRLGWNRDRSRLVAHTASGWWRPWSLAGTATLAGATEAAAARTSVCWPSYNMTAFGGSFARRHNLTACPAAPAATATTGDGGVGDGTGSDGR</sequence>
<dbReference type="AlphaFoldDB" id="A0A2N5IVV2"/>
<protein>
    <submittedName>
        <fullName evidence="2">Uncharacterized protein</fullName>
    </submittedName>
</protein>
<feature type="region of interest" description="Disordered" evidence="1">
    <location>
        <begin position="112"/>
        <end position="132"/>
    </location>
</feature>